<evidence type="ECO:0000313" key="3">
    <source>
        <dbReference type="EMBL" id="AIF65432.1"/>
    </source>
</evidence>
<reference evidence="3 4" key="1">
    <citation type="submission" date="2014-07" db="EMBL/GenBank/DDBJ databases">
        <title>Complete genome sequence of a moderately halophilic bacterium Terribacillus aidingensis MP602, isolated from Cryptomeria fortunei in Tianmu mountain in China.</title>
        <authorList>
            <person name="Wang Y."/>
            <person name="Lu P."/>
            <person name="Zhang L."/>
        </authorList>
    </citation>
    <scope>NUCLEOTIDE SEQUENCE [LARGE SCALE GENOMIC DNA]</scope>
    <source>
        <strain evidence="3 4">MP602</strain>
    </source>
</reference>
<dbReference type="KEGG" id="tap:GZ22_01330"/>
<feature type="chain" id="PRO_5001707826" description="Gram-positive cocci surface proteins LPxTG domain-containing protein" evidence="2">
    <location>
        <begin position="27"/>
        <end position="453"/>
    </location>
</feature>
<feature type="signal peptide" evidence="2">
    <location>
        <begin position="1"/>
        <end position="26"/>
    </location>
</feature>
<dbReference type="NCBIfam" id="TIGR04383">
    <property type="entry name" value="acidic_w_LPXTA"/>
    <property type="match status" value="2"/>
</dbReference>
<dbReference type="AlphaFoldDB" id="A0A075LHT1"/>
<dbReference type="HOGENOM" id="CLU_047973_0_0_9"/>
<dbReference type="EMBL" id="CP008876">
    <property type="protein sequence ID" value="AIF65432.1"/>
    <property type="molecule type" value="Genomic_DNA"/>
</dbReference>
<sequence>MTKKLLVGIIMVMLCLQVVAPQTASAAIKQKDLEAYAAELGTDVEGLNRYLEDFDWESIEDFNADSVEELKDYLGEPVTKENFNAFLEENNYTREQFDQRLIDKGYAKKGYTADNILLVTDLYYVMGEPANAETLQMLADDLGMTEKELADLFSENGFDLYSFEYMDDLYELIYNDINDVSLYFLLQEVDMSKKELEQLLADNGVTLDDFSSYDELASFIYSESGYDFEMLWESLNSEPPTLESIGISKEEFRKFYDHINSVFNNISDTTLEKLLELSERLYALGEFETINELDDNQRKEIVSVWYDFMDLFQLKAKFYLFDGSTKKEVTIEELSKITEIDDQILFVELYDVNGNLLMNFSITGKDVDNSIFNITNGIEKPREEIEPAPKHEAPVKEKVAVAPTKTATETVKEEGKRLPDTASPVGNILAFGTVLMAAGAALYAWNRRKKHSN</sequence>
<keyword evidence="2" id="KW-0732">Signal</keyword>
<dbReference type="GeneID" id="34222435"/>
<proteinExistence type="predicted"/>
<keyword evidence="1" id="KW-0472">Membrane</keyword>
<dbReference type="InterPro" id="IPR030832">
    <property type="entry name" value="Acidic_LPXTA"/>
</dbReference>
<dbReference type="NCBIfam" id="TIGR01167">
    <property type="entry name" value="LPXTG_anchor"/>
    <property type="match status" value="1"/>
</dbReference>
<dbReference type="RefSeq" id="WP_038557955.1">
    <property type="nucleotide sequence ID" value="NZ_CP008876.1"/>
</dbReference>
<evidence type="ECO:0000256" key="1">
    <source>
        <dbReference type="SAM" id="Phobius"/>
    </source>
</evidence>
<dbReference type="OrthoDB" id="2718583at2"/>
<keyword evidence="1" id="KW-1133">Transmembrane helix</keyword>
<evidence type="ECO:0008006" key="5">
    <source>
        <dbReference type="Google" id="ProtNLM"/>
    </source>
</evidence>
<dbReference type="Proteomes" id="UP000027980">
    <property type="component" value="Chromosome"/>
</dbReference>
<evidence type="ECO:0000256" key="2">
    <source>
        <dbReference type="SAM" id="SignalP"/>
    </source>
</evidence>
<accession>A0A075LHT1</accession>
<gene>
    <name evidence="3" type="ORF">GZ22_01330</name>
</gene>
<protein>
    <recommendedName>
        <fullName evidence="5">Gram-positive cocci surface proteins LPxTG domain-containing protein</fullName>
    </recommendedName>
</protein>
<keyword evidence="1" id="KW-0812">Transmembrane</keyword>
<name>A0A075LHT1_9BACI</name>
<feature type="transmembrane region" description="Helical" evidence="1">
    <location>
        <begin position="425"/>
        <end position="445"/>
    </location>
</feature>
<organism evidence="3 4">
    <name type="scientific">Terribacillus saccharophilus</name>
    <dbReference type="NCBI Taxonomy" id="361277"/>
    <lineage>
        <taxon>Bacteria</taxon>
        <taxon>Bacillati</taxon>
        <taxon>Bacillota</taxon>
        <taxon>Bacilli</taxon>
        <taxon>Bacillales</taxon>
        <taxon>Bacillaceae</taxon>
        <taxon>Terribacillus</taxon>
    </lineage>
</organism>
<evidence type="ECO:0000313" key="4">
    <source>
        <dbReference type="Proteomes" id="UP000027980"/>
    </source>
</evidence>